<dbReference type="AlphaFoldDB" id="A0AAN7JJV7"/>
<gene>
    <name evidence="3" type="ORF">SAY87_025924</name>
</gene>
<keyword evidence="1" id="KW-0649">Protein kinase inhibitor</keyword>
<dbReference type="InterPro" id="IPR040389">
    <property type="entry name" value="SMR"/>
</dbReference>
<name>A0AAN7JJV7_9MYRT</name>
<dbReference type="PANTHER" id="PTHR33142">
    <property type="entry name" value="CYCLIN-DEPENDENT PROTEIN KINASE INHIBITOR SMR13"/>
    <property type="match status" value="1"/>
</dbReference>
<organism evidence="3 4">
    <name type="scientific">Trapa incisa</name>
    <dbReference type="NCBI Taxonomy" id="236973"/>
    <lineage>
        <taxon>Eukaryota</taxon>
        <taxon>Viridiplantae</taxon>
        <taxon>Streptophyta</taxon>
        <taxon>Embryophyta</taxon>
        <taxon>Tracheophyta</taxon>
        <taxon>Spermatophyta</taxon>
        <taxon>Magnoliopsida</taxon>
        <taxon>eudicotyledons</taxon>
        <taxon>Gunneridae</taxon>
        <taxon>Pentapetalae</taxon>
        <taxon>rosids</taxon>
        <taxon>malvids</taxon>
        <taxon>Myrtales</taxon>
        <taxon>Lythraceae</taxon>
        <taxon>Trapa</taxon>
    </lineage>
</organism>
<reference evidence="3 4" key="1">
    <citation type="journal article" date="2023" name="Hortic Res">
        <title>Pangenome of water caltrop reveals structural variations and asymmetric subgenome divergence after allopolyploidization.</title>
        <authorList>
            <person name="Zhang X."/>
            <person name="Chen Y."/>
            <person name="Wang L."/>
            <person name="Yuan Y."/>
            <person name="Fang M."/>
            <person name="Shi L."/>
            <person name="Lu R."/>
            <person name="Comes H.P."/>
            <person name="Ma Y."/>
            <person name="Chen Y."/>
            <person name="Huang G."/>
            <person name="Zhou Y."/>
            <person name="Zheng Z."/>
            <person name="Qiu Y."/>
        </authorList>
    </citation>
    <scope>NUCLEOTIDE SEQUENCE [LARGE SCALE GENOMIC DNA]</scope>
    <source>
        <tissue evidence="3">Roots</tissue>
    </source>
</reference>
<keyword evidence="2" id="KW-0131">Cell cycle</keyword>
<proteinExistence type="predicted"/>
<evidence type="ECO:0000313" key="3">
    <source>
        <dbReference type="EMBL" id="KAK4746887.1"/>
    </source>
</evidence>
<evidence type="ECO:0000256" key="2">
    <source>
        <dbReference type="ARBA" id="ARBA00023306"/>
    </source>
</evidence>
<evidence type="ECO:0000256" key="1">
    <source>
        <dbReference type="ARBA" id="ARBA00023013"/>
    </source>
</evidence>
<dbReference type="Proteomes" id="UP001345219">
    <property type="component" value="Chromosome 20"/>
</dbReference>
<comment type="caution">
    <text evidence="3">The sequence shown here is derived from an EMBL/GenBank/DDBJ whole genome shotgun (WGS) entry which is preliminary data.</text>
</comment>
<evidence type="ECO:0000313" key="4">
    <source>
        <dbReference type="Proteomes" id="UP001345219"/>
    </source>
</evidence>
<dbReference type="GO" id="GO:0004860">
    <property type="term" value="F:protein kinase inhibitor activity"/>
    <property type="evidence" value="ECO:0007669"/>
    <property type="project" value="UniProtKB-KW"/>
</dbReference>
<dbReference type="EMBL" id="JAXIOK010000020">
    <property type="protein sequence ID" value="KAK4746887.1"/>
    <property type="molecule type" value="Genomic_DNA"/>
</dbReference>
<dbReference type="PANTHER" id="PTHR33142:SF13">
    <property type="entry name" value="CYCLIN-DEPENDENT PROTEIN KINASE INHIBITOR SMR1"/>
    <property type="match status" value="1"/>
</dbReference>
<dbReference type="GO" id="GO:0032875">
    <property type="term" value="P:regulation of DNA endoreduplication"/>
    <property type="evidence" value="ECO:0007669"/>
    <property type="project" value="InterPro"/>
</dbReference>
<keyword evidence="4" id="KW-1185">Reference proteome</keyword>
<protein>
    <submittedName>
        <fullName evidence="3">Uncharacterized protein</fullName>
    </submittedName>
</protein>
<accession>A0AAN7JJV7</accession>
<sequence length="149" mass="16999">MGRSKIRHSIGGVKGRYESLHSLLPLSLSRAMSIHIDLVEDLPKLRLGAVSYALPPEFTFSVPSVTVVRPDDEEECRTPTSEENRIPAVLTCPLAPKKLRYALSCKRKLEYFDFLNHAKVDEFFLPETTERFVSDELPKRTRLCKRIIA</sequence>